<dbReference type="PANTHER" id="PTHR47534">
    <property type="entry name" value="YALI0E05731P"/>
    <property type="match status" value="1"/>
</dbReference>
<protein>
    <recommendedName>
        <fullName evidence="4">Ketoreductase (KR) domain-containing protein</fullName>
    </recommendedName>
</protein>
<dbReference type="OrthoDB" id="2898509at2759"/>
<keyword evidence="3" id="KW-1185">Reference proteome</keyword>
<sequence>MRLSLIREANARYSSSHEPVICVFAGATSGIGASTIERLARMLEKPTFYAVGRPASRFAPQRTQLNTIDPSSKIVFLEVEFSLLSHVDDVCNQIGASEQKNLLPLLRQPPEPSILSVLNGGKEASINEDDLGLERGLNKEVAFLHVYPGWVRTDKFSRLAAAESSGFAWASVLAFVRGLASVPRGVAN</sequence>
<dbReference type="AlphaFoldDB" id="A0A4Q4T469"/>
<comment type="caution">
    <text evidence="2">The sequence shown here is derived from an EMBL/GenBank/DDBJ whole genome shotgun (WGS) entry which is preliminary data.</text>
</comment>
<gene>
    <name evidence="2" type="ORF">DL764_007293</name>
</gene>
<evidence type="ECO:0000256" key="1">
    <source>
        <dbReference type="ARBA" id="ARBA00023002"/>
    </source>
</evidence>
<name>A0A4Q4T469_9PEZI</name>
<proteinExistence type="predicted"/>
<dbReference type="InterPro" id="IPR052228">
    <property type="entry name" value="Sec_Metab_Biosynth_Oxidored"/>
</dbReference>
<dbReference type="Proteomes" id="UP000293360">
    <property type="component" value="Unassembled WGS sequence"/>
</dbReference>
<evidence type="ECO:0008006" key="4">
    <source>
        <dbReference type="Google" id="ProtNLM"/>
    </source>
</evidence>
<organism evidence="2 3">
    <name type="scientific">Monosporascus ibericus</name>
    <dbReference type="NCBI Taxonomy" id="155417"/>
    <lineage>
        <taxon>Eukaryota</taxon>
        <taxon>Fungi</taxon>
        <taxon>Dikarya</taxon>
        <taxon>Ascomycota</taxon>
        <taxon>Pezizomycotina</taxon>
        <taxon>Sordariomycetes</taxon>
        <taxon>Xylariomycetidae</taxon>
        <taxon>Xylariales</taxon>
        <taxon>Xylariales incertae sedis</taxon>
        <taxon>Monosporascus</taxon>
    </lineage>
</organism>
<dbReference type="GO" id="GO:0016491">
    <property type="term" value="F:oxidoreductase activity"/>
    <property type="evidence" value="ECO:0007669"/>
    <property type="project" value="UniProtKB-KW"/>
</dbReference>
<accession>A0A4Q4T469</accession>
<reference evidence="2 3" key="1">
    <citation type="submission" date="2018-06" db="EMBL/GenBank/DDBJ databases">
        <title>Complete Genomes of Monosporascus.</title>
        <authorList>
            <person name="Robinson A.J."/>
            <person name="Natvig D.O."/>
        </authorList>
    </citation>
    <scope>NUCLEOTIDE SEQUENCE [LARGE SCALE GENOMIC DNA]</scope>
    <source>
        <strain evidence="2 3">CBS 110550</strain>
    </source>
</reference>
<evidence type="ECO:0000313" key="2">
    <source>
        <dbReference type="EMBL" id="RYO97490.1"/>
    </source>
</evidence>
<dbReference type="STRING" id="155417.A0A4Q4T469"/>
<evidence type="ECO:0000313" key="3">
    <source>
        <dbReference type="Proteomes" id="UP000293360"/>
    </source>
</evidence>
<keyword evidence="1" id="KW-0560">Oxidoreductase</keyword>
<dbReference type="PANTHER" id="PTHR47534:SF3">
    <property type="entry name" value="ALCOHOL DEHYDROGENASE-LIKE C-TERMINAL DOMAIN-CONTAINING PROTEIN"/>
    <property type="match status" value="1"/>
</dbReference>
<dbReference type="EMBL" id="QJNU01000489">
    <property type="protein sequence ID" value="RYO97490.1"/>
    <property type="molecule type" value="Genomic_DNA"/>
</dbReference>
<dbReference type="Gene3D" id="3.40.50.720">
    <property type="entry name" value="NAD(P)-binding Rossmann-like Domain"/>
    <property type="match status" value="1"/>
</dbReference>